<feature type="compositionally biased region" description="Basic and acidic residues" evidence="1">
    <location>
        <begin position="101"/>
        <end position="110"/>
    </location>
</feature>
<dbReference type="RefSeq" id="WP_024161342.1">
    <property type="nucleotide sequence ID" value="NZ_ARPM03000064.1"/>
</dbReference>
<protein>
    <submittedName>
        <fullName evidence="3">Uncharacterized protein</fullName>
    </submittedName>
</protein>
<evidence type="ECO:0000313" key="3">
    <source>
        <dbReference type="EMBL" id="ETZ05377.1"/>
    </source>
</evidence>
<sequence length="261" mass="29192" precursor="true">MLIKYFILLFIFTASNCFAPREGSLSNTEKDNQASEQNSSSGPSLSTEPKNTQNTTQPSHQHGEPQKEDDNLLEGLNNYNENEIPSQPDYNVFSNNTKASPQKEEPQKEDDNLLEGLNNYNENEIPSQPDYYVLLNELEKLQNEVIIIKGKIDPCQKKSINYASQIKLLKTELINNKKKLEEALGSLNDALNKVEELEKKLQIKKKNPIIQPSPNIPSKISKSTSSTPPTTPTLTPTKPNTSTPPTPKKPNTSTPPYAKKT</sequence>
<feature type="chain" id="PRO_5001605524" evidence="2">
    <location>
        <begin position="20"/>
        <end position="261"/>
    </location>
</feature>
<keyword evidence="4" id="KW-1185">Reference proteome</keyword>
<organism evidence="3 4">
    <name type="scientific">Holospora undulata HU1</name>
    <dbReference type="NCBI Taxonomy" id="1321371"/>
    <lineage>
        <taxon>Bacteria</taxon>
        <taxon>Pseudomonadati</taxon>
        <taxon>Pseudomonadota</taxon>
        <taxon>Alphaproteobacteria</taxon>
        <taxon>Holosporales</taxon>
        <taxon>Holosporaceae</taxon>
        <taxon>Holospora</taxon>
    </lineage>
</organism>
<feature type="compositionally biased region" description="Basic and acidic residues" evidence="1">
    <location>
        <begin position="61"/>
        <end position="70"/>
    </location>
</feature>
<feature type="compositionally biased region" description="Low complexity" evidence="1">
    <location>
        <begin position="249"/>
        <end position="261"/>
    </location>
</feature>
<feature type="compositionally biased region" description="Polar residues" evidence="1">
    <location>
        <begin position="34"/>
        <end position="60"/>
    </location>
</feature>
<keyword evidence="2" id="KW-0732">Signal</keyword>
<dbReference type="AlphaFoldDB" id="A0A061JIB4"/>
<dbReference type="Proteomes" id="UP000026922">
    <property type="component" value="Unassembled WGS sequence"/>
</dbReference>
<proteinExistence type="predicted"/>
<dbReference type="EMBL" id="ARPM03000064">
    <property type="protein sequence ID" value="ETZ05377.1"/>
    <property type="molecule type" value="Genomic_DNA"/>
</dbReference>
<feature type="signal peptide" evidence="2">
    <location>
        <begin position="1"/>
        <end position="19"/>
    </location>
</feature>
<feature type="region of interest" description="Disordered" evidence="1">
    <location>
        <begin position="23"/>
        <end position="110"/>
    </location>
</feature>
<reference evidence="3 4" key="1">
    <citation type="journal article" date="2013" name="Genome Announc.">
        <title>Draft Genome Sequence of Holospora undulata Strain HU1, a Micronucleus-Specific Symbiont of the Ciliate Paramecium caudatum.</title>
        <authorList>
            <person name="Dohra H."/>
            <person name="Suzuki H."/>
            <person name="Suzuki T."/>
            <person name="Tanaka K."/>
            <person name="Fujishima M."/>
        </authorList>
    </citation>
    <scope>NUCLEOTIDE SEQUENCE [LARGE SCALE GENOMIC DNA]</scope>
    <source>
        <strain evidence="3 4">HU1</strain>
    </source>
</reference>
<name>A0A061JIB4_9PROT</name>
<feature type="region of interest" description="Disordered" evidence="1">
    <location>
        <begin position="204"/>
        <end position="261"/>
    </location>
</feature>
<comment type="caution">
    <text evidence="3">The sequence shown here is derived from an EMBL/GenBank/DDBJ whole genome shotgun (WGS) entry which is preliminary data.</text>
</comment>
<accession>A0A061JIB4</accession>
<evidence type="ECO:0000256" key="1">
    <source>
        <dbReference type="SAM" id="MobiDB-lite"/>
    </source>
</evidence>
<feature type="compositionally biased region" description="Low complexity" evidence="1">
    <location>
        <begin position="73"/>
        <end position="83"/>
    </location>
</feature>
<evidence type="ECO:0000313" key="4">
    <source>
        <dbReference type="Proteomes" id="UP000026922"/>
    </source>
</evidence>
<feature type="compositionally biased region" description="Polar residues" evidence="1">
    <location>
        <begin position="84"/>
        <end position="100"/>
    </location>
</feature>
<gene>
    <name evidence="3" type="ORF">K737_300186</name>
</gene>
<evidence type="ECO:0000256" key="2">
    <source>
        <dbReference type="SAM" id="SignalP"/>
    </source>
</evidence>
<feature type="compositionally biased region" description="Low complexity" evidence="1">
    <location>
        <begin position="208"/>
        <end position="241"/>
    </location>
</feature>